<sequence>MGDFGEPTYVQAHGGKNDVILYRSRTNPDLAIEFFFRSSSKDGRSRYYRCTNCWYLYKQNRGTCATLIVRDGRIITDPENPVVPHQCNFKTMEAVTANRSWIANRKRRSKMELMKLIFGRKAPENGNKRSNNSKERPSGPLSDSLISSVNTSTNLLENMSRSNSQGSSDSESSNCADTSPRSSTFTSIIDAAFSHSMKNEYEQALSQLKIAYELKEPFDVDDVSLVDNVFACRLNAASDPQQKLTLCEEWLDFLLTLTLPQVISSRWLAPYQFSIYYCFHLGYLLFRQVADSDKKKFAFYELAKTFYVNIMDVVNNLSEPADEIVILKLDILIAISYLYGQYYDVSDGYLGIFAKEQLTALHETLPPNLSEEVMNSVTHKTIRVNKNLDEGCRAFCPKQNALESCK</sequence>
<reference evidence="6" key="1">
    <citation type="submission" date="2017-02" db="UniProtKB">
        <authorList>
            <consortium name="WormBaseParasite"/>
        </authorList>
    </citation>
    <scope>IDENTIFICATION</scope>
</reference>
<feature type="compositionally biased region" description="Low complexity" evidence="1">
    <location>
        <begin position="160"/>
        <end position="173"/>
    </location>
</feature>
<dbReference type="OrthoDB" id="5793750at2759"/>
<accession>A0A0N4UP61</accession>
<dbReference type="InterPro" id="IPR057001">
    <property type="entry name" value="RYYR-CCHC"/>
</dbReference>
<feature type="region of interest" description="Disordered" evidence="1">
    <location>
        <begin position="158"/>
        <end position="182"/>
    </location>
</feature>
<evidence type="ECO:0000259" key="2">
    <source>
        <dbReference type="Pfam" id="PF23674"/>
    </source>
</evidence>
<feature type="domain" description="RYYR-CCHC" evidence="2">
    <location>
        <begin position="38"/>
        <end position="78"/>
    </location>
</feature>
<keyword evidence="5" id="KW-1185">Reference proteome</keyword>
<evidence type="ECO:0000256" key="1">
    <source>
        <dbReference type="SAM" id="MobiDB-lite"/>
    </source>
</evidence>
<dbReference type="Proteomes" id="UP000038040">
    <property type="component" value="Unplaced"/>
</dbReference>
<dbReference type="WBParaSite" id="DME_0000973001-mRNA-1">
    <property type="protein sequence ID" value="DME_0000973001-mRNA-1"/>
    <property type="gene ID" value="DME_0000973001"/>
</dbReference>
<gene>
    <name evidence="3" type="ORF">DME_LOCUS3346</name>
</gene>
<evidence type="ECO:0000313" key="6">
    <source>
        <dbReference type="WBParaSite" id="DME_0000973001-mRNA-1"/>
    </source>
</evidence>
<dbReference type="EMBL" id="UYYG01000125">
    <property type="protein sequence ID" value="VDN53373.1"/>
    <property type="molecule type" value="Genomic_DNA"/>
</dbReference>
<reference evidence="3 5" key="2">
    <citation type="submission" date="2018-11" db="EMBL/GenBank/DDBJ databases">
        <authorList>
            <consortium name="Pathogen Informatics"/>
        </authorList>
    </citation>
    <scope>NUCLEOTIDE SEQUENCE [LARGE SCALE GENOMIC DNA]</scope>
</reference>
<name>A0A0N4UP61_DRAME</name>
<evidence type="ECO:0000313" key="5">
    <source>
        <dbReference type="Proteomes" id="UP000274756"/>
    </source>
</evidence>
<evidence type="ECO:0000313" key="4">
    <source>
        <dbReference type="Proteomes" id="UP000038040"/>
    </source>
</evidence>
<dbReference type="Proteomes" id="UP000274756">
    <property type="component" value="Unassembled WGS sequence"/>
</dbReference>
<proteinExistence type="predicted"/>
<evidence type="ECO:0000313" key="3">
    <source>
        <dbReference type="EMBL" id="VDN53373.1"/>
    </source>
</evidence>
<organism evidence="4 6">
    <name type="scientific">Dracunculus medinensis</name>
    <name type="common">Guinea worm</name>
    <dbReference type="NCBI Taxonomy" id="318479"/>
    <lineage>
        <taxon>Eukaryota</taxon>
        <taxon>Metazoa</taxon>
        <taxon>Ecdysozoa</taxon>
        <taxon>Nematoda</taxon>
        <taxon>Chromadorea</taxon>
        <taxon>Rhabditida</taxon>
        <taxon>Spirurina</taxon>
        <taxon>Dracunculoidea</taxon>
        <taxon>Dracunculidae</taxon>
        <taxon>Dracunculus</taxon>
    </lineage>
</organism>
<dbReference type="AlphaFoldDB" id="A0A0N4UP61"/>
<dbReference type="Pfam" id="PF23674">
    <property type="entry name" value="RYYR-CCHC"/>
    <property type="match status" value="1"/>
</dbReference>
<feature type="compositionally biased region" description="Basic and acidic residues" evidence="1">
    <location>
        <begin position="121"/>
        <end position="137"/>
    </location>
</feature>
<feature type="region of interest" description="Disordered" evidence="1">
    <location>
        <begin position="117"/>
        <end position="145"/>
    </location>
</feature>
<protein>
    <submittedName>
        <fullName evidence="6">FLYWCH-type domain-containing protein</fullName>
    </submittedName>
</protein>